<dbReference type="Proteomes" id="UP000580250">
    <property type="component" value="Unassembled WGS sequence"/>
</dbReference>
<protein>
    <submittedName>
        <fullName evidence="1">Uncharacterized protein</fullName>
    </submittedName>
</protein>
<proteinExistence type="predicted"/>
<sequence>MYHIARFDCTRKMPDFKFWRFSQKKFCVQRLYLRQFTHKKG</sequence>
<reference evidence="1 2" key="1">
    <citation type="submission" date="2020-08" db="EMBL/GenBank/DDBJ databases">
        <authorList>
            <person name="Koutsovoulos G."/>
            <person name="Danchin GJ E."/>
        </authorList>
    </citation>
    <scope>NUCLEOTIDE SEQUENCE [LARGE SCALE GENOMIC DNA]</scope>
</reference>
<evidence type="ECO:0000313" key="2">
    <source>
        <dbReference type="Proteomes" id="UP000580250"/>
    </source>
</evidence>
<organism evidence="1 2">
    <name type="scientific">Meloidogyne enterolobii</name>
    <name type="common">Root-knot nematode worm</name>
    <name type="synonym">Meloidogyne mayaguensis</name>
    <dbReference type="NCBI Taxonomy" id="390850"/>
    <lineage>
        <taxon>Eukaryota</taxon>
        <taxon>Metazoa</taxon>
        <taxon>Ecdysozoa</taxon>
        <taxon>Nematoda</taxon>
        <taxon>Chromadorea</taxon>
        <taxon>Rhabditida</taxon>
        <taxon>Tylenchina</taxon>
        <taxon>Tylenchomorpha</taxon>
        <taxon>Tylenchoidea</taxon>
        <taxon>Meloidogynidae</taxon>
        <taxon>Meloidogyninae</taxon>
        <taxon>Meloidogyne</taxon>
    </lineage>
</organism>
<accession>A0A6V7U1P5</accession>
<gene>
    <name evidence="1" type="ORF">MENT_LOCUS6748</name>
</gene>
<name>A0A6V7U1P5_MELEN</name>
<comment type="caution">
    <text evidence="1">The sequence shown here is derived from an EMBL/GenBank/DDBJ whole genome shotgun (WGS) entry which is preliminary data.</text>
</comment>
<dbReference type="EMBL" id="CAJEWN010000026">
    <property type="protein sequence ID" value="CAD2141086.1"/>
    <property type="molecule type" value="Genomic_DNA"/>
</dbReference>
<dbReference type="AlphaFoldDB" id="A0A6V7U1P5"/>
<evidence type="ECO:0000313" key="1">
    <source>
        <dbReference type="EMBL" id="CAD2141086.1"/>
    </source>
</evidence>